<dbReference type="InterPro" id="IPR008979">
    <property type="entry name" value="Galactose-bd-like_sf"/>
</dbReference>
<organism evidence="5 6">
    <name type="scientific">Paenibacillus lactis</name>
    <dbReference type="NCBI Taxonomy" id="228574"/>
    <lineage>
        <taxon>Bacteria</taxon>
        <taxon>Bacillati</taxon>
        <taxon>Bacillota</taxon>
        <taxon>Bacilli</taxon>
        <taxon>Bacillales</taxon>
        <taxon>Paenibacillaceae</taxon>
        <taxon>Paenibacillus</taxon>
    </lineage>
</organism>
<keyword evidence="2" id="KW-0378">Hydrolase</keyword>
<dbReference type="Gene3D" id="2.70.98.70">
    <property type="match status" value="1"/>
</dbReference>
<dbReference type="PANTHER" id="PTHR38045">
    <property type="entry name" value="CHROMOSOME 1, WHOLE GENOME SHOTGUN SEQUENCE"/>
    <property type="match status" value="1"/>
</dbReference>
<dbReference type="InterPro" id="IPR032518">
    <property type="entry name" value="HepII_N"/>
</dbReference>
<feature type="domain" description="F5/8 type C" evidence="4">
    <location>
        <begin position="1165"/>
        <end position="1308"/>
    </location>
</feature>
<dbReference type="PROSITE" id="PS50022">
    <property type="entry name" value="FA58C_3"/>
    <property type="match status" value="1"/>
</dbReference>
<dbReference type="PANTHER" id="PTHR38045:SF1">
    <property type="entry name" value="HEPARINASE II_III-LIKE PROTEIN"/>
    <property type="match status" value="1"/>
</dbReference>
<dbReference type="InterPro" id="IPR000421">
    <property type="entry name" value="FA58C"/>
</dbReference>
<evidence type="ECO:0000256" key="1">
    <source>
        <dbReference type="ARBA" id="ARBA00004196"/>
    </source>
</evidence>
<dbReference type="InterPro" id="IPR003305">
    <property type="entry name" value="CenC_carb-bd"/>
</dbReference>
<dbReference type="Gene3D" id="2.60.120.260">
    <property type="entry name" value="Galactose-binding domain-like"/>
    <property type="match status" value="2"/>
</dbReference>
<dbReference type="EMBL" id="JAGGKI010000008">
    <property type="protein sequence ID" value="MBP1894179.1"/>
    <property type="molecule type" value="Genomic_DNA"/>
</dbReference>
<dbReference type="InterPro" id="IPR008929">
    <property type="entry name" value="Chondroitin_lyas"/>
</dbReference>
<dbReference type="InterPro" id="IPR008964">
    <property type="entry name" value="Invasin/intimin_cell_adhesion"/>
</dbReference>
<dbReference type="SMART" id="SM00635">
    <property type="entry name" value="BID_2"/>
    <property type="match status" value="1"/>
</dbReference>
<feature type="chain" id="PRO_5047290540" description="F5/8 type C domain-containing protein" evidence="3">
    <location>
        <begin position="26"/>
        <end position="1322"/>
    </location>
</feature>
<dbReference type="Pfam" id="PF07940">
    <property type="entry name" value="Hepar_II_III_C"/>
    <property type="match status" value="1"/>
</dbReference>
<feature type="signal peptide" evidence="3">
    <location>
        <begin position="1"/>
        <end position="25"/>
    </location>
</feature>
<evidence type="ECO:0000256" key="2">
    <source>
        <dbReference type="ARBA" id="ARBA00022801"/>
    </source>
</evidence>
<sequence length="1322" mass="144663">MMSFNFKRRLSMVLVIALTAGVFPAAGRPVSAQGAAPAGNLLMNSDFEAVTAKSTWLDQVAPEHVSEWRAAGNPVFAVDQDVYYSGSRSVSISGTASGTDRGAITLPAAGIEAGKSYLLTGMYKLEQVTDQVVVRFQYKRNGSSSISYAVQGQKGTRDWTRFSHVIHVASDMDASPQGKVEAFLEKSAGTVWFDQLSLREYVPLEEFTLDPQIISLRTGEAGRIQASFAPENASDTFLEWSSSNTVTASVYQTGEVAAHHAGYSVISAASHSSGVTRQAVVTVDTPPGLTAEPYAGTVNENGVLDGQLTAADSSGTSGGSVSFELAAAPRHGTVSVSSDGSFRYYPNRDYAGPDSFLFVAIGKEGGPAAAAAMIEVLPKDGPPVLDLLWYSTGKNTPLEGRIGRLLSEEAVEWTLTGAPRGEMSLASDGSFTYTPASNDVGYDSFEVTATTASGKSATGKAYIFVIPDETDLMGKLASSGNEGVHPRVLANAEDFALTRSLIGKDEYVTAWFEQLKRETDRLLDAEPYGYLPNGGSNSNVRDLLIRTAMMYRLTGDEAYAQRAVQELESAASFPDWGGRYNNMLSLTYMTLGFTLAYDWLYDAMTEQERSMVREAVMKHAFSHALAWYRGEFTHNGEFNNINFVDNGSFAVAALAMLGDDEKATQAGLEILRGSYGKLQHTLRFFAEDGSWPEGPHYWQYGTEFLFYKIAAMHNTLGTDYGLAELKGVKASGEYPLHLWGPGGFFNFYDSATPNVHPQTLWMADFYDQPHYAWYAGELTRREGAFSPYYLLFYRPGMFDEQPAALDRVFTGIESISMRSGWSNLNDAYASIKGFNDTLLSHIDMDAGTFVFDALGERWATDLGMENYSLPGFWDYAGGQRWTYYRKGAQGQNVMVINPQENPVFMQDYGAKAPLVRSESKPRGAFGVIDLTERYPKDAWSYKRGLMLTGDREQLIVQDEFELKSPSELYWFMHTEAEIDVLGSGQEAVLTQNDKKLYVRMLDAPEGAAFSAMKAEPLEGTPNPSGQTVNHGIRKLAVHMEGVTGGRLSLWMVPLTASAPLPEVSPDVRSLDDWTIPDGPLPEKVPLPEAESILVDGTPLAGFDPQRTYYEWTVPYGERSKVPKVEAVSGHEVSVQTAESIPGKTYIDVTDPSRPEVSNRYTIAFTVGPLIGDPPPGFRLPVREVTASAVPQANQGHTPDKTMDGDMITRWTSEGPQWIQYDLGEAKQVGAVSIAFFSGNTRKSYFTIDVSVDGVHWEQVYAEGVSSGLTAEPEVFLFPEVTARYIRINGSGNTSNQWNNYAEVGIFKPMRGNAENSILRDAG</sequence>
<dbReference type="Gene3D" id="2.60.40.2810">
    <property type="match status" value="1"/>
</dbReference>
<dbReference type="GeneID" id="95405231"/>
<dbReference type="InterPro" id="IPR003343">
    <property type="entry name" value="Big_2"/>
</dbReference>
<evidence type="ECO:0000256" key="3">
    <source>
        <dbReference type="SAM" id="SignalP"/>
    </source>
</evidence>
<evidence type="ECO:0000313" key="6">
    <source>
        <dbReference type="Proteomes" id="UP000706926"/>
    </source>
</evidence>
<dbReference type="Gene3D" id="2.60.40.1080">
    <property type="match status" value="1"/>
</dbReference>
<dbReference type="RefSeq" id="WP_210095002.1">
    <property type="nucleotide sequence ID" value="NZ_CP139098.1"/>
</dbReference>
<dbReference type="Proteomes" id="UP000706926">
    <property type="component" value="Unassembled WGS sequence"/>
</dbReference>
<comment type="caution">
    <text evidence="5">The sequence shown here is derived from an EMBL/GenBank/DDBJ whole genome shotgun (WGS) entry which is preliminary data.</text>
</comment>
<dbReference type="SUPFAM" id="SSF49373">
    <property type="entry name" value="Invasin/intimin cell-adhesion fragments"/>
    <property type="match status" value="1"/>
</dbReference>
<dbReference type="Pfam" id="PF02368">
    <property type="entry name" value="Big_2"/>
    <property type="match status" value="1"/>
</dbReference>
<dbReference type="Pfam" id="PF00754">
    <property type="entry name" value="F5_F8_type_C"/>
    <property type="match status" value="1"/>
</dbReference>
<evidence type="ECO:0000259" key="4">
    <source>
        <dbReference type="PROSITE" id="PS50022"/>
    </source>
</evidence>
<dbReference type="Pfam" id="PF02018">
    <property type="entry name" value="CBM_4_9"/>
    <property type="match status" value="1"/>
</dbReference>
<accession>A0ABS4FD59</accession>
<dbReference type="Pfam" id="PF16332">
    <property type="entry name" value="DUF4962"/>
    <property type="match status" value="1"/>
</dbReference>
<name>A0ABS4FD59_9BACL</name>
<keyword evidence="3" id="KW-0732">Signal</keyword>
<dbReference type="SUPFAM" id="SSF49785">
    <property type="entry name" value="Galactose-binding domain-like"/>
    <property type="match status" value="2"/>
</dbReference>
<reference evidence="5 6" key="1">
    <citation type="submission" date="2021-03" db="EMBL/GenBank/DDBJ databases">
        <title>Genomic Encyclopedia of Type Strains, Phase IV (KMG-IV): sequencing the most valuable type-strain genomes for metagenomic binning, comparative biology and taxonomic classification.</title>
        <authorList>
            <person name="Goeker M."/>
        </authorList>
    </citation>
    <scope>NUCLEOTIDE SEQUENCE [LARGE SCALE GENOMIC DNA]</scope>
    <source>
        <strain evidence="5 6">DSM 15596</strain>
    </source>
</reference>
<dbReference type="SUPFAM" id="SSF48230">
    <property type="entry name" value="Chondroitin AC/alginate lyase"/>
    <property type="match status" value="1"/>
</dbReference>
<comment type="subcellular location">
    <subcellularLocation>
        <location evidence="1">Cell envelope</location>
    </subcellularLocation>
</comment>
<dbReference type="Pfam" id="PF17963">
    <property type="entry name" value="Big_9"/>
    <property type="match status" value="2"/>
</dbReference>
<dbReference type="InterPro" id="IPR012480">
    <property type="entry name" value="Hepar_II_III_C"/>
</dbReference>
<protein>
    <recommendedName>
        <fullName evidence="4">F5/8 type C domain-containing protein</fullName>
    </recommendedName>
</protein>
<dbReference type="Gene3D" id="1.50.10.100">
    <property type="entry name" value="Chondroitin AC/alginate lyase"/>
    <property type="match status" value="1"/>
</dbReference>
<keyword evidence="6" id="KW-1185">Reference proteome</keyword>
<proteinExistence type="predicted"/>
<gene>
    <name evidence="5" type="ORF">J2Z18_003282</name>
</gene>
<evidence type="ECO:0000313" key="5">
    <source>
        <dbReference type="EMBL" id="MBP1894179.1"/>
    </source>
</evidence>